<name>A0ABD3Q5P8_9STRA</name>
<dbReference type="Proteomes" id="UP001530315">
    <property type="component" value="Unassembled WGS sequence"/>
</dbReference>
<evidence type="ECO:0000313" key="1">
    <source>
        <dbReference type="EMBL" id="KAL3795728.1"/>
    </source>
</evidence>
<dbReference type="AlphaFoldDB" id="A0ABD3Q5P8"/>
<keyword evidence="2" id="KW-1185">Reference proteome</keyword>
<sequence>MSSSSEKRKAQTLAHGPTVNAIKRAKYEAKQEHRRRASLGGSDTKSSAHHWASWFNGREEYAAFITVQDVREIRKLRGENHASNNEGGRTSRLIQIADWIIPFFDLRETPTVRNGSERLFVSEGTEAVRMMAQRCLKCTDSPAGEISNSIDSRPPPIRLLSILSKPSTFFDSPTHLLHDIQERNLLGGSSATPPFKIVIADEEALSEIAGFRIARGAMACGVIPDYMQRNGYSWLKGLLSSVSTKLPAAINSTNQPNPIRRLLAFDAVSNAANVGSIIRTAAGLFR</sequence>
<dbReference type="EMBL" id="JALLAZ020000413">
    <property type="protein sequence ID" value="KAL3795728.1"/>
    <property type="molecule type" value="Genomic_DNA"/>
</dbReference>
<evidence type="ECO:0000313" key="2">
    <source>
        <dbReference type="Proteomes" id="UP001530315"/>
    </source>
</evidence>
<organism evidence="1 2">
    <name type="scientific">Stephanodiscus triporus</name>
    <dbReference type="NCBI Taxonomy" id="2934178"/>
    <lineage>
        <taxon>Eukaryota</taxon>
        <taxon>Sar</taxon>
        <taxon>Stramenopiles</taxon>
        <taxon>Ochrophyta</taxon>
        <taxon>Bacillariophyta</taxon>
        <taxon>Coscinodiscophyceae</taxon>
        <taxon>Thalassiosirophycidae</taxon>
        <taxon>Stephanodiscales</taxon>
        <taxon>Stephanodiscaceae</taxon>
        <taxon>Stephanodiscus</taxon>
    </lineage>
</organism>
<comment type="caution">
    <text evidence="1">The sequence shown here is derived from an EMBL/GenBank/DDBJ whole genome shotgun (WGS) entry which is preliminary data.</text>
</comment>
<accession>A0ABD3Q5P8</accession>
<evidence type="ECO:0008006" key="3">
    <source>
        <dbReference type="Google" id="ProtNLM"/>
    </source>
</evidence>
<proteinExistence type="predicted"/>
<reference evidence="1 2" key="1">
    <citation type="submission" date="2024-10" db="EMBL/GenBank/DDBJ databases">
        <title>Updated reference genomes for cyclostephanoid diatoms.</title>
        <authorList>
            <person name="Roberts W.R."/>
            <person name="Alverson A.J."/>
        </authorList>
    </citation>
    <scope>NUCLEOTIDE SEQUENCE [LARGE SCALE GENOMIC DNA]</scope>
    <source>
        <strain evidence="1 2">AJA276-08</strain>
    </source>
</reference>
<protein>
    <recommendedName>
        <fullName evidence="3">tRNA/rRNA methyltransferase SpoU type domain-containing protein</fullName>
    </recommendedName>
</protein>
<gene>
    <name evidence="1" type="ORF">ACHAW5_004498</name>
</gene>